<keyword evidence="8" id="KW-1133">Transmembrane helix</keyword>
<dbReference type="PROSITE" id="PS52015">
    <property type="entry name" value="TONB_CTD"/>
    <property type="match status" value="1"/>
</dbReference>
<evidence type="ECO:0000256" key="2">
    <source>
        <dbReference type="ARBA" id="ARBA00006555"/>
    </source>
</evidence>
<accession>A0A0E9M0A9</accession>
<gene>
    <name evidence="11" type="ORF">JCM15548_13240</name>
</gene>
<dbReference type="Proteomes" id="UP000032900">
    <property type="component" value="Unassembled WGS sequence"/>
</dbReference>
<evidence type="ECO:0000256" key="6">
    <source>
        <dbReference type="ARBA" id="ARBA00022692"/>
    </source>
</evidence>
<dbReference type="GO" id="GO:0031992">
    <property type="term" value="F:energy transducer activity"/>
    <property type="evidence" value="ECO:0007669"/>
    <property type="project" value="TreeGrafter"/>
</dbReference>
<dbReference type="GO" id="GO:0055085">
    <property type="term" value="P:transmembrane transport"/>
    <property type="evidence" value="ECO:0007669"/>
    <property type="project" value="InterPro"/>
</dbReference>
<keyword evidence="12" id="KW-1185">Reference proteome</keyword>
<reference evidence="11 12" key="1">
    <citation type="journal article" date="2015" name="Microbes Environ.">
        <title>Distribution and evolution of nitrogen fixation genes in the phylum bacteroidetes.</title>
        <authorList>
            <person name="Inoue J."/>
            <person name="Oshima K."/>
            <person name="Suda W."/>
            <person name="Sakamoto M."/>
            <person name="Iino T."/>
            <person name="Noda S."/>
            <person name="Hongoh Y."/>
            <person name="Hattori M."/>
            <person name="Ohkuma M."/>
        </authorList>
    </citation>
    <scope>NUCLEOTIDE SEQUENCE [LARGE SCALE GENOMIC DNA]</scope>
    <source>
        <strain evidence="11">JCM 15548</strain>
    </source>
</reference>
<sequence length="246" mass="27734">MMTLQTSHTIKKLKFLWVIPGVIIIALACSELDEQYAETDASASAEMTIPEREDGMIYVIDGKIHEVHEKVIHEVLQPEAIQSIHVFKGQQALERYGNLGKNGVIEIVTKSKDFGERLTTYHKNNQGNIPSEPQTDSEGRAVFMVVEQMPEFPGGQQELMNYLATSIVYPEQAIKEGIQGRVYIQFIINTEGRTEQAKILRGVHPLLDNEALRVVQEMPTWQPGKQKGRAVSVSYTVPINFKLQDE</sequence>
<dbReference type="STRING" id="1236989.JCM15548_13240"/>
<dbReference type="Gene3D" id="3.30.1150.10">
    <property type="match status" value="1"/>
</dbReference>
<dbReference type="InterPro" id="IPR051045">
    <property type="entry name" value="TonB-dependent_transducer"/>
</dbReference>
<evidence type="ECO:0000256" key="5">
    <source>
        <dbReference type="ARBA" id="ARBA00022519"/>
    </source>
</evidence>
<organism evidence="11 12">
    <name type="scientific">Geofilum rubicundum JCM 15548</name>
    <dbReference type="NCBI Taxonomy" id="1236989"/>
    <lineage>
        <taxon>Bacteria</taxon>
        <taxon>Pseudomonadati</taxon>
        <taxon>Bacteroidota</taxon>
        <taxon>Bacteroidia</taxon>
        <taxon>Marinilabiliales</taxon>
        <taxon>Marinilabiliaceae</taxon>
        <taxon>Geofilum</taxon>
    </lineage>
</organism>
<dbReference type="InterPro" id="IPR006260">
    <property type="entry name" value="TonB/TolA_C"/>
</dbReference>
<keyword evidence="7" id="KW-0653">Protein transport</keyword>
<evidence type="ECO:0000259" key="10">
    <source>
        <dbReference type="PROSITE" id="PS52015"/>
    </source>
</evidence>
<evidence type="ECO:0000256" key="7">
    <source>
        <dbReference type="ARBA" id="ARBA00022927"/>
    </source>
</evidence>
<protein>
    <submittedName>
        <fullName evidence="11">Ferric siderophore transport system, periplasmic binding protein TonB</fullName>
    </submittedName>
</protein>
<keyword evidence="9" id="KW-0472">Membrane</keyword>
<dbReference type="Pfam" id="PF03544">
    <property type="entry name" value="TonB_C"/>
    <property type="match status" value="1"/>
</dbReference>
<dbReference type="GO" id="GO:0015031">
    <property type="term" value="P:protein transport"/>
    <property type="evidence" value="ECO:0007669"/>
    <property type="project" value="UniProtKB-KW"/>
</dbReference>
<dbReference type="EMBL" id="BAZW01000033">
    <property type="protein sequence ID" value="GAO30919.1"/>
    <property type="molecule type" value="Genomic_DNA"/>
</dbReference>
<keyword evidence="5" id="KW-0997">Cell inner membrane</keyword>
<dbReference type="PANTHER" id="PTHR33446">
    <property type="entry name" value="PROTEIN TONB-RELATED"/>
    <property type="match status" value="1"/>
</dbReference>
<proteinExistence type="inferred from homology"/>
<dbReference type="PANTHER" id="PTHR33446:SF2">
    <property type="entry name" value="PROTEIN TONB"/>
    <property type="match status" value="1"/>
</dbReference>
<evidence type="ECO:0000256" key="3">
    <source>
        <dbReference type="ARBA" id="ARBA00022448"/>
    </source>
</evidence>
<keyword evidence="6" id="KW-0812">Transmembrane</keyword>
<evidence type="ECO:0000256" key="8">
    <source>
        <dbReference type="ARBA" id="ARBA00022989"/>
    </source>
</evidence>
<evidence type="ECO:0000256" key="1">
    <source>
        <dbReference type="ARBA" id="ARBA00004383"/>
    </source>
</evidence>
<comment type="caution">
    <text evidence="11">The sequence shown here is derived from an EMBL/GenBank/DDBJ whole genome shotgun (WGS) entry which is preliminary data.</text>
</comment>
<keyword evidence="4" id="KW-1003">Cell membrane</keyword>
<comment type="subcellular location">
    <subcellularLocation>
        <location evidence="1">Cell inner membrane</location>
        <topology evidence="1">Single-pass membrane protein</topology>
        <orientation evidence="1">Periplasmic side</orientation>
    </subcellularLocation>
</comment>
<evidence type="ECO:0000256" key="4">
    <source>
        <dbReference type="ARBA" id="ARBA00022475"/>
    </source>
</evidence>
<dbReference type="AlphaFoldDB" id="A0A0E9M0A9"/>
<keyword evidence="3" id="KW-0813">Transport</keyword>
<dbReference type="GO" id="GO:0098797">
    <property type="term" value="C:plasma membrane protein complex"/>
    <property type="evidence" value="ECO:0007669"/>
    <property type="project" value="TreeGrafter"/>
</dbReference>
<dbReference type="InterPro" id="IPR037682">
    <property type="entry name" value="TonB_C"/>
</dbReference>
<dbReference type="SUPFAM" id="SSF74653">
    <property type="entry name" value="TolA/TonB C-terminal domain"/>
    <property type="match status" value="1"/>
</dbReference>
<comment type="similarity">
    <text evidence="2">Belongs to the TonB family.</text>
</comment>
<feature type="domain" description="TonB C-terminal" evidence="10">
    <location>
        <begin position="154"/>
        <end position="246"/>
    </location>
</feature>
<evidence type="ECO:0000313" key="11">
    <source>
        <dbReference type="EMBL" id="GAO30919.1"/>
    </source>
</evidence>
<evidence type="ECO:0000256" key="9">
    <source>
        <dbReference type="ARBA" id="ARBA00023136"/>
    </source>
</evidence>
<dbReference type="InterPro" id="IPR037066">
    <property type="entry name" value="Plug_dom_sf"/>
</dbReference>
<name>A0A0E9M0A9_9BACT</name>
<dbReference type="FunFam" id="3.30.1150.10:FF:000002">
    <property type="entry name" value="Energy transducer TonB"/>
    <property type="match status" value="1"/>
</dbReference>
<dbReference type="Gene3D" id="2.170.130.10">
    <property type="entry name" value="TonB-dependent receptor, plug domain"/>
    <property type="match status" value="1"/>
</dbReference>
<dbReference type="NCBIfam" id="TIGR01352">
    <property type="entry name" value="tonB_Cterm"/>
    <property type="match status" value="1"/>
</dbReference>
<evidence type="ECO:0000313" key="12">
    <source>
        <dbReference type="Proteomes" id="UP000032900"/>
    </source>
</evidence>